<reference evidence="5 6" key="1">
    <citation type="submission" date="2024-08" db="EMBL/GenBank/DDBJ databases">
        <title>Insights into the chromosomal genome structure of Flemingia macrophylla.</title>
        <authorList>
            <person name="Ding Y."/>
            <person name="Zhao Y."/>
            <person name="Bi W."/>
            <person name="Wu M."/>
            <person name="Zhao G."/>
            <person name="Gong Y."/>
            <person name="Li W."/>
            <person name="Zhang P."/>
        </authorList>
    </citation>
    <scope>NUCLEOTIDE SEQUENCE [LARGE SCALE GENOMIC DNA]</scope>
    <source>
        <strain evidence="5">DYQJB</strain>
        <tissue evidence="5">Leaf</tissue>
    </source>
</reference>
<sequence length="169" mass="19048">MHGYLSDKADVYSFGVVALEIVSGKGNSMNWPKEGCFSLVDWVNLLKENGNLMHLVDERLKDFKKDEVMVMINVALLCTQVSPLHRPTMASVVCMLEGKASVQDVVPDTSQVLDGNKLEAIQRYYHMREKNKTYDTQEESISMGETSAFMSDADLYSINMDSSYQEKSD</sequence>
<evidence type="ECO:0000256" key="1">
    <source>
        <dbReference type="ARBA" id="ARBA00022679"/>
    </source>
</evidence>
<evidence type="ECO:0000256" key="3">
    <source>
        <dbReference type="ARBA" id="ARBA00022777"/>
    </source>
</evidence>
<evidence type="ECO:0000313" key="6">
    <source>
        <dbReference type="Proteomes" id="UP001603857"/>
    </source>
</evidence>
<keyword evidence="2" id="KW-0547">Nucleotide-binding</keyword>
<evidence type="ECO:0008006" key="7">
    <source>
        <dbReference type="Google" id="ProtNLM"/>
    </source>
</evidence>
<keyword evidence="6" id="KW-1185">Reference proteome</keyword>
<dbReference type="AlphaFoldDB" id="A0ABD1M6D0"/>
<keyword evidence="1" id="KW-0808">Transferase</keyword>
<keyword evidence="3" id="KW-0418">Kinase</keyword>
<evidence type="ECO:0000256" key="2">
    <source>
        <dbReference type="ARBA" id="ARBA00022741"/>
    </source>
</evidence>
<gene>
    <name evidence="5" type="ORF">Fmac_018881</name>
</gene>
<dbReference type="PANTHER" id="PTHR47973">
    <property type="entry name" value="CYSTEINE-RICH RECEPTOR-LIKE PROTEIN KINASE 3"/>
    <property type="match status" value="1"/>
</dbReference>
<dbReference type="Proteomes" id="UP001603857">
    <property type="component" value="Unassembled WGS sequence"/>
</dbReference>
<comment type="caution">
    <text evidence="5">The sequence shown here is derived from an EMBL/GenBank/DDBJ whole genome shotgun (WGS) entry which is preliminary data.</text>
</comment>
<proteinExistence type="predicted"/>
<evidence type="ECO:0000313" key="5">
    <source>
        <dbReference type="EMBL" id="KAL2331300.1"/>
    </source>
</evidence>
<dbReference type="GO" id="GO:0016301">
    <property type="term" value="F:kinase activity"/>
    <property type="evidence" value="ECO:0007669"/>
    <property type="project" value="UniProtKB-KW"/>
</dbReference>
<dbReference type="InterPro" id="IPR011009">
    <property type="entry name" value="Kinase-like_dom_sf"/>
</dbReference>
<dbReference type="Gene3D" id="1.10.510.10">
    <property type="entry name" value="Transferase(Phosphotransferase) domain 1"/>
    <property type="match status" value="1"/>
</dbReference>
<dbReference type="GO" id="GO:0005524">
    <property type="term" value="F:ATP binding"/>
    <property type="evidence" value="ECO:0007669"/>
    <property type="project" value="UniProtKB-KW"/>
</dbReference>
<dbReference type="EMBL" id="JBGMDY010000006">
    <property type="protein sequence ID" value="KAL2331300.1"/>
    <property type="molecule type" value="Genomic_DNA"/>
</dbReference>
<keyword evidence="4" id="KW-0067">ATP-binding</keyword>
<organism evidence="5 6">
    <name type="scientific">Flemingia macrophylla</name>
    <dbReference type="NCBI Taxonomy" id="520843"/>
    <lineage>
        <taxon>Eukaryota</taxon>
        <taxon>Viridiplantae</taxon>
        <taxon>Streptophyta</taxon>
        <taxon>Embryophyta</taxon>
        <taxon>Tracheophyta</taxon>
        <taxon>Spermatophyta</taxon>
        <taxon>Magnoliopsida</taxon>
        <taxon>eudicotyledons</taxon>
        <taxon>Gunneridae</taxon>
        <taxon>Pentapetalae</taxon>
        <taxon>rosids</taxon>
        <taxon>fabids</taxon>
        <taxon>Fabales</taxon>
        <taxon>Fabaceae</taxon>
        <taxon>Papilionoideae</taxon>
        <taxon>50 kb inversion clade</taxon>
        <taxon>NPAAA clade</taxon>
        <taxon>indigoferoid/millettioid clade</taxon>
        <taxon>Phaseoleae</taxon>
        <taxon>Flemingia</taxon>
    </lineage>
</organism>
<evidence type="ECO:0000256" key="4">
    <source>
        <dbReference type="ARBA" id="ARBA00022840"/>
    </source>
</evidence>
<dbReference type="SUPFAM" id="SSF56112">
    <property type="entry name" value="Protein kinase-like (PK-like)"/>
    <property type="match status" value="1"/>
</dbReference>
<name>A0ABD1M6D0_9FABA</name>
<accession>A0ABD1M6D0</accession>
<protein>
    <recommendedName>
        <fullName evidence="7">Serine-threonine/tyrosine-protein kinase catalytic domain-containing protein</fullName>
    </recommendedName>
</protein>
<dbReference type="InterPro" id="IPR052059">
    <property type="entry name" value="CR_Ser/Thr_kinase"/>
</dbReference>